<evidence type="ECO:0000313" key="2">
    <source>
        <dbReference type="EMBL" id="KKW30680.1"/>
    </source>
</evidence>
<feature type="transmembrane region" description="Helical" evidence="1">
    <location>
        <begin position="51"/>
        <end position="77"/>
    </location>
</feature>
<feature type="transmembrane region" description="Helical" evidence="1">
    <location>
        <begin position="20"/>
        <end position="39"/>
    </location>
</feature>
<protein>
    <submittedName>
        <fullName evidence="2">Uncharacterized protein</fullName>
    </submittedName>
</protein>
<dbReference type="AlphaFoldDB" id="A0A0G1XIF3"/>
<evidence type="ECO:0000256" key="1">
    <source>
        <dbReference type="SAM" id="Phobius"/>
    </source>
</evidence>
<proteinExistence type="predicted"/>
<organism evidence="2 3">
    <name type="scientific">Candidatus Kaiserbacteria bacterium GW2011_GWC2_52_8b</name>
    <dbReference type="NCBI Taxonomy" id="1618676"/>
    <lineage>
        <taxon>Bacteria</taxon>
        <taxon>Candidatus Kaiseribacteriota</taxon>
    </lineage>
</organism>
<keyword evidence="1" id="KW-1133">Transmembrane helix</keyword>
<keyword evidence="1" id="KW-0812">Transmembrane</keyword>
<reference evidence="2 3" key="1">
    <citation type="journal article" date="2015" name="Nature">
        <title>rRNA introns, odd ribosomes, and small enigmatic genomes across a large radiation of phyla.</title>
        <authorList>
            <person name="Brown C.T."/>
            <person name="Hug L.A."/>
            <person name="Thomas B.C."/>
            <person name="Sharon I."/>
            <person name="Castelle C.J."/>
            <person name="Singh A."/>
            <person name="Wilkins M.J."/>
            <person name="Williams K.H."/>
            <person name="Banfield J.F."/>
        </authorList>
    </citation>
    <scope>NUCLEOTIDE SEQUENCE [LARGE SCALE GENOMIC DNA]</scope>
</reference>
<name>A0A0G1XIF3_9BACT</name>
<sequence length="132" mass="15205">MIKRIVDFFDKLEDVIRMRLSHRPILYACIGGIGIILFWKGVWETAEYFPILYGPISAIIGVVLLLLTGLLVSFFIGESIILSAFNKEKKIEEKTESEVRSEIHTMEQMASKLNTMDAHLERIEEELDEKKC</sequence>
<gene>
    <name evidence="2" type="ORF">UY74_C0034G0006</name>
</gene>
<dbReference type="EMBL" id="LCRF01000034">
    <property type="protein sequence ID" value="KKW30680.1"/>
    <property type="molecule type" value="Genomic_DNA"/>
</dbReference>
<dbReference type="Proteomes" id="UP000034445">
    <property type="component" value="Unassembled WGS sequence"/>
</dbReference>
<accession>A0A0G1XIF3</accession>
<comment type="caution">
    <text evidence="2">The sequence shown here is derived from an EMBL/GenBank/DDBJ whole genome shotgun (WGS) entry which is preliminary data.</text>
</comment>
<keyword evidence="1" id="KW-0472">Membrane</keyword>
<evidence type="ECO:0000313" key="3">
    <source>
        <dbReference type="Proteomes" id="UP000034445"/>
    </source>
</evidence>